<dbReference type="PANTHER" id="PTHR43642:SF1">
    <property type="entry name" value="HYBRID SIGNAL TRANSDUCTION HISTIDINE KINASE G"/>
    <property type="match status" value="1"/>
</dbReference>
<dbReference type="Pfam" id="PF00990">
    <property type="entry name" value="GGDEF"/>
    <property type="match status" value="1"/>
</dbReference>
<name>A0ABN0U2Q2_9ACTN</name>
<dbReference type="InterPro" id="IPR029016">
    <property type="entry name" value="GAF-like_dom_sf"/>
</dbReference>
<feature type="domain" description="Protein kinase" evidence="4">
    <location>
        <begin position="1"/>
        <end position="258"/>
    </location>
</feature>
<proteinExistence type="predicted"/>
<dbReference type="Proteomes" id="UP001500967">
    <property type="component" value="Unassembled WGS sequence"/>
</dbReference>
<dbReference type="SMART" id="SM00220">
    <property type="entry name" value="S_TKc"/>
    <property type="match status" value="1"/>
</dbReference>
<reference evidence="6 7" key="1">
    <citation type="journal article" date="2019" name="Int. J. Syst. Evol. Microbiol.">
        <title>The Global Catalogue of Microorganisms (GCM) 10K type strain sequencing project: providing services to taxonomists for standard genome sequencing and annotation.</title>
        <authorList>
            <consortium name="The Broad Institute Genomics Platform"/>
            <consortium name="The Broad Institute Genome Sequencing Center for Infectious Disease"/>
            <person name="Wu L."/>
            <person name="Ma J."/>
        </authorList>
    </citation>
    <scope>NUCLEOTIDE SEQUENCE [LARGE SCALE GENOMIC DNA]</scope>
    <source>
        <strain evidence="6 7">JCM 10425</strain>
    </source>
</reference>
<dbReference type="EMBL" id="BAAAGX010000009">
    <property type="protein sequence ID" value="GAA0236704.1"/>
    <property type="molecule type" value="Genomic_DNA"/>
</dbReference>
<dbReference type="InterPro" id="IPR029787">
    <property type="entry name" value="Nucleotide_cyclase"/>
</dbReference>
<keyword evidence="7" id="KW-1185">Reference proteome</keyword>
<dbReference type="InterPro" id="IPR011009">
    <property type="entry name" value="Kinase-like_dom_sf"/>
</dbReference>
<dbReference type="InterPro" id="IPR008266">
    <property type="entry name" value="Tyr_kinase_AS"/>
</dbReference>
<dbReference type="CDD" id="cd01949">
    <property type="entry name" value="GGDEF"/>
    <property type="match status" value="1"/>
</dbReference>
<evidence type="ECO:0000259" key="4">
    <source>
        <dbReference type="PROSITE" id="PS50011"/>
    </source>
</evidence>
<dbReference type="InterPro" id="IPR000160">
    <property type="entry name" value="GGDEF_dom"/>
</dbReference>
<dbReference type="SMART" id="SM00267">
    <property type="entry name" value="GGDEF"/>
    <property type="match status" value="1"/>
</dbReference>
<dbReference type="SUPFAM" id="SSF52540">
    <property type="entry name" value="P-loop containing nucleoside triphosphate hydrolases"/>
    <property type="match status" value="1"/>
</dbReference>
<evidence type="ECO:0000256" key="2">
    <source>
        <dbReference type="SAM" id="Coils"/>
    </source>
</evidence>
<dbReference type="PROSITE" id="PS00109">
    <property type="entry name" value="PROTEIN_KINASE_TYR"/>
    <property type="match status" value="1"/>
</dbReference>
<dbReference type="InterPro" id="IPR027417">
    <property type="entry name" value="P-loop_NTPase"/>
</dbReference>
<dbReference type="InterPro" id="IPR000719">
    <property type="entry name" value="Prot_kinase_dom"/>
</dbReference>
<dbReference type="CDD" id="cd14014">
    <property type="entry name" value="STKc_PknB_like"/>
    <property type="match status" value="1"/>
</dbReference>
<dbReference type="InterPro" id="IPR043128">
    <property type="entry name" value="Rev_trsase/Diguanyl_cyclase"/>
</dbReference>
<accession>A0ABN0U2Q2</accession>
<dbReference type="NCBIfam" id="TIGR00254">
    <property type="entry name" value="GGDEF"/>
    <property type="match status" value="1"/>
</dbReference>
<evidence type="ECO:0000256" key="1">
    <source>
        <dbReference type="ARBA" id="ARBA00004167"/>
    </source>
</evidence>
<comment type="caution">
    <text evidence="6">The sequence shown here is derived from an EMBL/GenBank/DDBJ whole genome shotgun (WGS) entry which is preliminary data.</text>
</comment>
<dbReference type="InterPro" id="IPR003018">
    <property type="entry name" value="GAF"/>
</dbReference>
<protein>
    <submittedName>
        <fullName evidence="6">AAA family ATPase</fullName>
    </submittedName>
</protein>
<dbReference type="SUPFAM" id="SSF55073">
    <property type="entry name" value="Nucleotide cyclase"/>
    <property type="match status" value="1"/>
</dbReference>
<evidence type="ECO:0000259" key="5">
    <source>
        <dbReference type="PROSITE" id="PS50887"/>
    </source>
</evidence>
<dbReference type="PROSITE" id="PS50011">
    <property type="entry name" value="PROTEIN_KINASE_DOM"/>
    <property type="match status" value="1"/>
</dbReference>
<dbReference type="InterPro" id="IPR053159">
    <property type="entry name" value="Hybrid_Histidine_Kinase"/>
</dbReference>
<comment type="subcellular location">
    <subcellularLocation>
        <location evidence="1">Membrane</location>
        <topology evidence="1">Single-pass membrane protein</topology>
    </subcellularLocation>
</comment>
<dbReference type="InterPro" id="IPR041664">
    <property type="entry name" value="AAA_16"/>
</dbReference>
<dbReference type="Gene3D" id="1.10.510.10">
    <property type="entry name" value="Transferase(Phosphotransferase) domain 1"/>
    <property type="match status" value="1"/>
</dbReference>
<dbReference type="Pfam" id="PF01590">
    <property type="entry name" value="GAF"/>
    <property type="match status" value="1"/>
</dbReference>
<dbReference type="SUPFAM" id="SSF56112">
    <property type="entry name" value="Protein kinase-like (PK-like)"/>
    <property type="match status" value="1"/>
</dbReference>
<organism evidence="6 7">
    <name type="scientific">Cryptosporangium japonicum</name>
    <dbReference type="NCBI Taxonomy" id="80872"/>
    <lineage>
        <taxon>Bacteria</taxon>
        <taxon>Bacillati</taxon>
        <taxon>Actinomycetota</taxon>
        <taxon>Actinomycetes</taxon>
        <taxon>Cryptosporangiales</taxon>
        <taxon>Cryptosporangiaceae</taxon>
        <taxon>Cryptosporangium</taxon>
    </lineage>
</organism>
<dbReference type="Gene3D" id="3.30.450.40">
    <property type="match status" value="1"/>
</dbReference>
<evidence type="ECO:0000256" key="3">
    <source>
        <dbReference type="SAM" id="MobiDB-lite"/>
    </source>
</evidence>
<evidence type="ECO:0000313" key="7">
    <source>
        <dbReference type="Proteomes" id="UP001500967"/>
    </source>
</evidence>
<feature type="region of interest" description="Disordered" evidence="3">
    <location>
        <begin position="1"/>
        <end position="25"/>
    </location>
</feature>
<keyword evidence="2" id="KW-0175">Coiled coil</keyword>
<gene>
    <name evidence="6" type="ORF">GCM10009539_22500</name>
</gene>
<dbReference type="Gene3D" id="3.30.70.270">
    <property type="match status" value="1"/>
</dbReference>
<dbReference type="RefSeq" id="WP_344648720.1">
    <property type="nucleotide sequence ID" value="NZ_BAAAGX010000009.1"/>
</dbReference>
<dbReference type="Pfam" id="PF13191">
    <property type="entry name" value="AAA_16"/>
    <property type="match status" value="1"/>
</dbReference>
<dbReference type="PROSITE" id="PS50887">
    <property type="entry name" value="GGDEF"/>
    <property type="match status" value="1"/>
</dbReference>
<feature type="domain" description="GGDEF" evidence="5">
    <location>
        <begin position="1431"/>
        <end position="1563"/>
    </location>
</feature>
<feature type="coiled-coil region" evidence="2">
    <location>
        <begin position="1376"/>
        <end position="1403"/>
    </location>
</feature>
<dbReference type="SUPFAM" id="SSF55781">
    <property type="entry name" value="GAF domain-like"/>
    <property type="match status" value="1"/>
</dbReference>
<dbReference type="PANTHER" id="PTHR43642">
    <property type="entry name" value="HYBRID SIGNAL TRANSDUCTION HISTIDINE KINASE G"/>
    <property type="match status" value="1"/>
</dbReference>
<sequence length="1563" mass="166525">MTDARTRTISGSARTRVSRVAGPDGRGTAVCKEMLGPGAAARAHHERTILERLAGVAGVVPLISGSGHALLLADLGDVTLATGRVPLPDLPALARQLAHTLSEVHARGVTHRDLAPSNVLLTPAGPVLVDFDLATTAAEERPGFLHARQIVGDPAYLAPELTGRTARSVDQRADLYSLGATLYRAATGAAPFGDGDPLRLVQDHLTRIPRPPIELVSAVPPSLSAIIVRLLEKDPERRYQSALGVALDLERVAEHPGAVFPLGTADFPRRLTPSARLVGRDREVGVLTDAFTTVCGAPDGGAVLVSGAPGVGKSRLIAELRPVVSRAGGWLVGGKFDKHRRDEDGDAVRQALRSLGRLLLAEQDVELEPVRDRLRAVLGGRAGLLAAFNPELGAVLRTPPVDLSDADVRTGQTQLIQLALDVLRTLATPQRPIVLVLDDVQWAGPSPLAFVDTMISGGGPPCVLLVAAYRHQEVGPDHPLAPMLDRWRRLNTDVEYLRLESLSTPACTELVAEILRAPIADVADLADAVRAHTGGNPFDTIQVLNELRREERLSLDRHGWRWDGNAVGAGNVVELLTARMAEFSASTRNVLAALALLGGELDPETIGRAAGLAGTALDEALAPALETGLLVVDHALDELAVKFVHDRAQQAAAALLPGDDAGPLRLAIARRLATVPGREVVAATQYLPVLSSVTDPDERRRAADLCRRAAATTRLLSDWESVDRLMTAAEHLVGRDVASATARHAALVGLGRTAEADALHAWIAAQPGDPADRATADALQISSLIRREEPGAGLALGLELLSELGLARPDGAELSRVIDEGLDRVRQWTAAPADAAPPRLRAIAAIANATIPAAFFCDQPTMHWLAVECARLWAEHGPVAELVGPVSHLGFVAVARRQDYRLGHDVLPRVLAVSEEHGWEPHTSQARFLYALGTACWFAPPDEVLAQVRRAHEGLVRGGDLHNACYTAFPQLGALLESAQRVEDLAAEADSAVAFCLRTSNEQPARALAVYGDLARVLVGELASMPAPDVELHGNVTAIGNVHTMGALAAALFDDVPALVAHTDVYQAALPFLSGTAVAFTGYLLRALALIRGGGDEAQLRAATDWITARAADCPANFAAAVDLLAAEQHRARDDFAEALRAYDRALSALDGPRPWLRAHLTERVARLHLERGFRYTGRIHLDQARELYAAWGATTKVAALDAEFPPRRVGPSTGRPDRWSGGGLTADTIDLRGVLAASQALSAELTLDQLSARVTEVLGAMTGATRVHVLVRDDDGRWASEDGVPLSAVRYAERSGETLLVEDACADDWFARDPYFADLDHCSLLVVPVLHLGAEQALLVLVNTLASGAFTTDRLDLVQLVAGQLAVSFANARLYTTLERRIAERTAELAEANHRLEQLSVTDPLTGLANRRRFVHALDTEWDRGLRSKTSFALAILDVDHFKQYNDRYGHPAGDDCLRAIAAALDEGVRATDLVARYGGEEFAVVMPDSDLAGALVVAERVRAAVEKLAMTHAGSPLGVVTVSVGVAAVVPHADAEVGQLLADADAQLYRAKQNGRNQVAG</sequence>
<dbReference type="Pfam" id="PF00069">
    <property type="entry name" value="Pkinase"/>
    <property type="match status" value="1"/>
</dbReference>
<evidence type="ECO:0000313" key="6">
    <source>
        <dbReference type="EMBL" id="GAA0236704.1"/>
    </source>
</evidence>
<dbReference type="SMART" id="SM00065">
    <property type="entry name" value="GAF"/>
    <property type="match status" value="1"/>
</dbReference>